<evidence type="ECO:0000313" key="3">
    <source>
        <dbReference type="EnsemblMetazoa" id="ASIC016016-PA"/>
    </source>
</evidence>
<dbReference type="Proteomes" id="UP000030765">
    <property type="component" value="Unassembled WGS sequence"/>
</dbReference>
<accession>A0A084WCM0</accession>
<keyword evidence="4" id="KW-1185">Reference proteome</keyword>
<feature type="compositionally biased region" description="Low complexity" evidence="1">
    <location>
        <begin position="29"/>
        <end position="43"/>
    </location>
</feature>
<dbReference type="EnsemblMetazoa" id="ASIC016016-RA">
    <property type="protein sequence ID" value="ASIC016016-PA"/>
    <property type="gene ID" value="ASIC016016"/>
</dbReference>
<feature type="region of interest" description="Disordered" evidence="1">
    <location>
        <begin position="1"/>
        <end position="57"/>
    </location>
</feature>
<evidence type="ECO:0000313" key="4">
    <source>
        <dbReference type="Proteomes" id="UP000030765"/>
    </source>
</evidence>
<evidence type="ECO:0000256" key="1">
    <source>
        <dbReference type="SAM" id="MobiDB-lite"/>
    </source>
</evidence>
<sequence>MPRVRHSLAKPASEPAKTSSEPAKTSSEPAKTSSEPTASPSTSQENSEDMEKALKTAIRQRAQVSAKLQRIEYTLQETKEPTVSQLKVLAKTIATIYTEFSALHTTIAVVTSIREVNSLDPSSRHEEGRCT</sequence>
<dbReference type="VEuPathDB" id="VectorBase:ASIC016016"/>
<reference evidence="2 4" key="1">
    <citation type="journal article" date="2014" name="BMC Genomics">
        <title>Genome sequence of Anopheles sinensis provides insight into genetics basis of mosquito competence for malaria parasites.</title>
        <authorList>
            <person name="Zhou D."/>
            <person name="Zhang D."/>
            <person name="Ding G."/>
            <person name="Shi L."/>
            <person name="Hou Q."/>
            <person name="Ye Y."/>
            <person name="Xu Y."/>
            <person name="Zhou H."/>
            <person name="Xiong C."/>
            <person name="Li S."/>
            <person name="Yu J."/>
            <person name="Hong S."/>
            <person name="Yu X."/>
            <person name="Zou P."/>
            <person name="Chen C."/>
            <person name="Chang X."/>
            <person name="Wang W."/>
            <person name="Lv Y."/>
            <person name="Sun Y."/>
            <person name="Ma L."/>
            <person name="Shen B."/>
            <person name="Zhu C."/>
        </authorList>
    </citation>
    <scope>NUCLEOTIDE SEQUENCE [LARGE SCALE GENOMIC DNA]</scope>
</reference>
<dbReference type="EMBL" id="ATLV01022746">
    <property type="status" value="NOT_ANNOTATED_CDS"/>
    <property type="molecule type" value="Genomic_DNA"/>
</dbReference>
<proteinExistence type="predicted"/>
<name>A0A084WCM0_ANOSI</name>
<reference evidence="3" key="2">
    <citation type="submission" date="2020-05" db="UniProtKB">
        <authorList>
            <consortium name="EnsemblMetazoa"/>
        </authorList>
    </citation>
    <scope>IDENTIFICATION</scope>
</reference>
<organism evidence="2">
    <name type="scientific">Anopheles sinensis</name>
    <name type="common">Mosquito</name>
    <dbReference type="NCBI Taxonomy" id="74873"/>
    <lineage>
        <taxon>Eukaryota</taxon>
        <taxon>Metazoa</taxon>
        <taxon>Ecdysozoa</taxon>
        <taxon>Arthropoda</taxon>
        <taxon>Hexapoda</taxon>
        <taxon>Insecta</taxon>
        <taxon>Pterygota</taxon>
        <taxon>Neoptera</taxon>
        <taxon>Endopterygota</taxon>
        <taxon>Diptera</taxon>
        <taxon>Nematocera</taxon>
        <taxon>Culicoidea</taxon>
        <taxon>Culicidae</taxon>
        <taxon>Anophelinae</taxon>
        <taxon>Anopheles</taxon>
    </lineage>
</organism>
<feature type="compositionally biased region" description="Polar residues" evidence="1">
    <location>
        <begin position="16"/>
        <end position="28"/>
    </location>
</feature>
<dbReference type="EMBL" id="KE525336">
    <property type="protein sequence ID" value="KFB47964.1"/>
    <property type="molecule type" value="Genomic_DNA"/>
</dbReference>
<evidence type="ECO:0000313" key="2">
    <source>
        <dbReference type="EMBL" id="KFB47964.1"/>
    </source>
</evidence>
<dbReference type="AlphaFoldDB" id="A0A084WCM0"/>
<protein>
    <submittedName>
        <fullName evidence="2">Uncharacterized protein LOC101736841</fullName>
    </submittedName>
</protein>
<gene>
    <name evidence="2" type="ORF">ZHAS_00016016</name>
</gene>